<feature type="domain" description="Transketolase-like C-terminal" evidence="1">
    <location>
        <begin position="207"/>
        <end position="335"/>
    </location>
</feature>
<dbReference type="SUPFAM" id="SSF52518">
    <property type="entry name" value="Thiamin diphosphate-binding fold (THDP-binding)"/>
    <property type="match status" value="1"/>
</dbReference>
<dbReference type="InterPro" id="IPR055152">
    <property type="entry name" value="Transketolase-like_C_2"/>
</dbReference>
<gene>
    <name evidence="2" type="ORF">KDK_78350</name>
</gene>
<protein>
    <recommendedName>
        <fullName evidence="1">Transketolase-like C-terminal domain-containing protein</fullName>
    </recommendedName>
</protein>
<organism evidence="2 3">
    <name type="scientific">Dictyobacter kobayashii</name>
    <dbReference type="NCBI Taxonomy" id="2014872"/>
    <lineage>
        <taxon>Bacteria</taxon>
        <taxon>Bacillati</taxon>
        <taxon>Chloroflexota</taxon>
        <taxon>Ktedonobacteria</taxon>
        <taxon>Ktedonobacterales</taxon>
        <taxon>Dictyobacteraceae</taxon>
        <taxon>Dictyobacter</taxon>
    </lineage>
</organism>
<comment type="caution">
    <text evidence="2">The sequence shown here is derived from an EMBL/GenBank/DDBJ whole genome shotgun (WGS) entry which is preliminary data.</text>
</comment>
<dbReference type="Proteomes" id="UP000287188">
    <property type="component" value="Unassembled WGS sequence"/>
</dbReference>
<keyword evidence="3" id="KW-1185">Reference proteome</keyword>
<evidence type="ECO:0000259" key="1">
    <source>
        <dbReference type="Pfam" id="PF22613"/>
    </source>
</evidence>
<evidence type="ECO:0000313" key="2">
    <source>
        <dbReference type="EMBL" id="GCE24035.1"/>
    </source>
</evidence>
<dbReference type="SUPFAM" id="SSF52922">
    <property type="entry name" value="TK C-terminal domain-like"/>
    <property type="match status" value="1"/>
</dbReference>
<dbReference type="InterPro" id="IPR051157">
    <property type="entry name" value="PDH/Transketolase"/>
</dbReference>
<dbReference type="InterPro" id="IPR029061">
    <property type="entry name" value="THDP-binding"/>
</dbReference>
<dbReference type="AlphaFoldDB" id="A0A402AY78"/>
<evidence type="ECO:0000313" key="3">
    <source>
        <dbReference type="Proteomes" id="UP000287188"/>
    </source>
</evidence>
<dbReference type="EMBL" id="BIFS01000002">
    <property type="protein sequence ID" value="GCE24035.1"/>
    <property type="molecule type" value="Genomic_DNA"/>
</dbReference>
<accession>A0A402AY78</accession>
<proteinExistence type="predicted"/>
<dbReference type="PANTHER" id="PTHR43825">
    <property type="entry name" value="PYRUVATE DEHYDROGENASE E1 COMPONENT"/>
    <property type="match status" value="1"/>
</dbReference>
<name>A0A402AY78_9CHLR</name>
<dbReference type="InterPro" id="IPR009014">
    <property type="entry name" value="Transketo_C/PFOR_II"/>
</dbReference>
<dbReference type="Gene3D" id="3.40.50.970">
    <property type="match status" value="1"/>
</dbReference>
<dbReference type="Gene3D" id="3.40.50.920">
    <property type="match status" value="1"/>
</dbReference>
<reference evidence="3" key="1">
    <citation type="submission" date="2018-12" db="EMBL/GenBank/DDBJ databases">
        <title>Tengunoibacter tsumagoiensis gen. nov., sp. nov., Dictyobacter kobayashii sp. nov., D. alpinus sp. nov., and D. joshuensis sp. nov. and description of Dictyobacteraceae fam. nov. within the order Ktedonobacterales isolated from Tengu-no-mugimeshi.</title>
        <authorList>
            <person name="Wang C.M."/>
            <person name="Zheng Y."/>
            <person name="Sakai Y."/>
            <person name="Toyoda A."/>
            <person name="Minakuchi Y."/>
            <person name="Abe K."/>
            <person name="Yokota A."/>
            <person name="Yabe S."/>
        </authorList>
    </citation>
    <scope>NUCLEOTIDE SEQUENCE [LARGE SCALE GENOMIC DNA]</scope>
    <source>
        <strain evidence="3">Uno11</strain>
    </source>
</reference>
<sequence length="354" mass="38741">MAISTHLSGWVNKTGVFSPTQHPDYLEGIQRALRWQPNPQGQHIELGISETNLFMLLGQLGLSYEHSGQLLFPIGTVYDPFICRGLDALIYGLYNHSKMIFVGTPSGVSLSPEGGAHQSTVTASLGIELPELNYYEPVFGREVEWLLLQALRDCCDRAEGHSTYLRLSTKKIDQTLLDVALERLGEDRLRQQVLAGGYRLHEGRELVTDAREDEVVQIVTTGVMVPEALAAARALAHEGVAANVIHLTSPKAIFSMYTDLRRSQSQGQPEPASAAHLRTLFPRSERLAPIVTVQDASAHSLAFLSGIYGVPSIALGVDQFGQSGSIQELYQQVGISTHDIIAASYAALDLIQER</sequence>
<dbReference type="Pfam" id="PF22613">
    <property type="entry name" value="Transketolase_C_1"/>
    <property type="match status" value="1"/>
</dbReference>
<dbReference type="PANTHER" id="PTHR43825:SF4">
    <property type="entry name" value="PYRUVATE DEHYDROGENASE E1 COMPONENT"/>
    <property type="match status" value="1"/>
</dbReference>